<reference evidence="1" key="1">
    <citation type="submission" date="2022-09" db="EMBL/GenBank/DDBJ databases">
        <title>A Global Phylogenomic Analysis of the Shiitake Genus Lentinula.</title>
        <authorList>
            <consortium name="DOE Joint Genome Institute"/>
            <person name="Sierra-Patev S."/>
            <person name="Min B."/>
            <person name="Naranjo-Ortiz M."/>
            <person name="Looney B."/>
            <person name="Konkel Z."/>
            <person name="Slot J.C."/>
            <person name="Sakamoto Y."/>
            <person name="Steenwyk J.L."/>
            <person name="Rokas A."/>
            <person name="Carro J."/>
            <person name="Camarero S."/>
            <person name="Ferreira P."/>
            <person name="Molpeceres G."/>
            <person name="Ruiz-Duenas F.J."/>
            <person name="Serrano A."/>
            <person name="Henrissat B."/>
            <person name="Drula E."/>
            <person name="Hughes K.W."/>
            <person name="Mata J.L."/>
            <person name="Ishikawa N.K."/>
            <person name="Vargas-Isla R."/>
            <person name="Ushijima S."/>
            <person name="Smith C.A."/>
            <person name="Ahrendt S."/>
            <person name="Andreopoulos W."/>
            <person name="He G."/>
            <person name="Labutti K."/>
            <person name="Lipzen A."/>
            <person name="Ng V."/>
            <person name="Riley R."/>
            <person name="Sandor L."/>
            <person name="Barry K."/>
            <person name="Martinez A.T."/>
            <person name="Xiao Y."/>
            <person name="Gibbons J.G."/>
            <person name="Terashima K."/>
            <person name="Grigoriev I.V."/>
            <person name="Hibbett D.S."/>
        </authorList>
    </citation>
    <scope>NUCLEOTIDE SEQUENCE</scope>
    <source>
        <strain evidence="1">TMI1499</strain>
    </source>
</reference>
<name>A0ACC1TND7_9AGAR</name>
<accession>A0ACC1TND7</accession>
<protein>
    <submittedName>
        <fullName evidence="1">Uncharacterized protein</fullName>
    </submittedName>
</protein>
<gene>
    <name evidence="1" type="ORF">F5876DRAFT_51067</name>
</gene>
<keyword evidence="2" id="KW-1185">Reference proteome</keyword>
<dbReference type="EMBL" id="MU795513">
    <property type="protein sequence ID" value="KAJ3805881.1"/>
    <property type="molecule type" value="Genomic_DNA"/>
</dbReference>
<evidence type="ECO:0000313" key="1">
    <source>
        <dbReference type="EMBL" id="KAJ3805881.1"/>
    </source>
</evidence>
<dbReference type="Proteomes" id="UP001163835">
    <property type="component" value="Unassembled WGS sequence"/>
</dbReference>
<proteinExistence type="predicted"/>
<comment type="caution">
    <text evidence="1">The sequence shown here is derived from an EMBL/GenBank/DDBJ whole genome shotgun (WGS) entry which is preliminary data.</text>
</comment>
<organism evidence="1 2">
    <name type="scientific">Lentinula aff. lateritia</name>
    <dbReference type="NCBI Taxonomy" id="2804960"/>
    <lineage>
        <taxon>Eukaryota</taxon>
        <taxon>Fungi</taxon>
        <taxon>Dikarya</taxon>
        <taxon>Basidiomycota</taxon>
        <taxon>Agaricomycotina</taxon>
        <taxon>Agaricomycetes</taxon>
        <taxon>Agaricomycetidae</taxon>
        <taxon>Agaricales</taxon>
        <taxon>Marasmiineae</taxon>
        <taxon>Omphalotaceae</taxon>
        <taxon>Lentinula</taxon>
    </lineage>
</organism>
<sequence length="87" mass="10006">RQRPTQMTLKWVKGHDGHERNEGTDVLARAAVDKQKVSYINLEVLHDLYVTGAKLSAMTQALAYRAIRQEKSKENDMHRKKTSINVM</sequence>
<feature type="non-terminal residue" evidence="1">
    <location>
        <position position="1"/>
    </location>
</feature>
<evidence type="ECO:0000313" key="2">
    <source>
        <dbReference type="Proteomes" id="UP001163835"/>
    </source>
</evidence>